<dbReference type="CDD" id="cd00167">
    <property type="entry name" value="SANT"/>
    <property type="match status" value="1"/>
</dbReference>
<sequence>MNTNQTCNNSFWSKEEDKLFENTVAVNKDNNNLLEEMEEALPGKSADEDILIEDINVIESGYVPLPNHPKMQNQNSKADAEWRRGASWTEQEHRSFLRGLEINEKGDWRSISRHCVITRTAKQEDAEATGTSQVPHTKDMIGSSYGGSQAEPNTSNESMLPRERTNAEQMIEVVGGESTDHNAVVNVGSDVNVDAGRSLLPSKQSCTAPSSGTFGHPIARIGSELEALLTEPVDEDNDITTIFDVGKAPTSYPVLFDAALSGIPRYSAAEAALAQLPPFDDEGIFDPDDLFTDPMF</sequence>
<dbReference type="Gene3D" id="1.10.10.60">
    <property type="entry name" value="Homeodomain-like"/>
    <property type="match status" value="2"/>
</dbReference>
<feature type="region of interest" description="Disordered" evidence="2">
    <location>
        <begin position="122"/>
        <end position="161"/>
    </location>
</feature>
<organism evidence="4 5">
    <name type="scientific">Solanum pinnatisectum</name>
    <name type="common">tansyleaf nightshade</name>
    <dbReference type="NCBI Taxonomy" id="50273"/>
    <lineage>
        <taxon>Eukaryota</taxon>
        <taxon>Viridiplantae</taxon>
        <taxon>Streptophyta</taxon>
        <taxon>Embryophyta</taxon>
        <taxon>Tracheophyta</taxon>
        <taxon>Spermatophyta</taxon>
        <taxon>Magnoliopsida</taxon>
        <taxon>eudicotyledons</taxon>
        <taxon>Gunneridae</taxon>
        <taxon>Pentapetalae</taxon>
        <taxon>asterids</taxon>
        <taxon>lamiids</taxon>
        <taxon>Solanales</taxon>
        <taxon>Solanaceae</taxon>
        <taxon>Solanoideae</taxon>
        <taxon>Solaneae</taxon>
        <taxon>Solanum</taxon>
    </lineage>
</organism>
<dbReference type="Pfam" id="PF00249">
    <property type="entry name" value="Myb_DNA-binding"/>
    <property type="match status" value="1"/>
</dbReference>
<keyword evidence="1" id="KW-0238">DNA-binding</keyword>
<dbReference type="PANTHER" id="PTHR44191:SF35">
    <property type="entry name" value="I-BOX BINDING FACTOR"/>
    <property type="match status" value="1"/>
</dbReference>
<proteinExistence type="predicted"/>
<gene>
    <name evidence="4" type="ORF">R3W88_029213</name>
</gene>
<dbReference type="InterPro" id="IPR052245">
    <property type="entry name" value="Plant_Stress_Dev_TF"/>
</dbReference>
<protein>
    <recommendedName>
        <fullName evidence="3">Myb-like domain-containing protein</fullName>
    </recommendedName>
</protein>
<evidence type="ECO:0000256" key="2">
    <source>
        <dbReference type="SAM" id="MobiDB-lite"/>
    </source>
</evidence>
<dbReference type="GO" id="GO:0000976">
    <property type="term" value="F:transcription cis-regulatory region binding"/>
    <property type="evidence" value="ECO:0007669"/>
    <property type="project" value="UniProtKB-ARBA"/>
</dbReference>
<dbReference type="PANTHER" id="PTHR44191">
    <property type="entry name" value="TRANSCRIPTION FACTOR KUA1"/>
    <property type="match status" value="1"/>
</dbReference>
<dbReference type="GO" id="GO:0009739">
    <property type="term" value="P:response to gibberellin"/>
    <property type="evidence" value="ECO:0007669"/>
    <property type="project" value="TreeGrafter"/>
</dbReference>
<comment type="caution">
    <text evidence="4">The sequence shown here is derived from an EMBL/GenBank/DDBJ whole genome shotgun (WGS) entry which is preliminary data.</text>
</comment>
<evidence type="ECO:0000313" key="4">
    <source>
        <dbReference type="EMBL" id="KAK4708288.1"/>
    </source>
</evidence>
<evidence type="ECO:0000313" key="5">
    <source>
        <dbReference type="Proteomes" id="UP001311915"/>
    </source>
</evidence>
<evidence type="ECO:0000256" key="1">
    <source>
        <dbReference type="ARBA" id="ARBA00023125"/>
    </source>
</evidence>
<reference evidence="4 5" key="1">
    <citation type="submission" date="2023-10" db="EMBL/GenBank/DDBJ databases">
        <title>Genome-Wide Identification Analysis in wild type Solanum Pinnatisectum Reveals Some Genes Defensing Phytophthora Infestans.</title>
        <authorList>
            <person name="Sun C."/>
        </authorList>
    </citation>
    <scope>NUCLEOTIDE SEQUENCE [LARGE SCALE GENOMIC DNA]</scope>
    <source>
        <strain evidence="4">LQN</strain>
        <tissue evidence="4">Leaf</tissue>
    </source>
</reference>
<accession>A0AAV9K541</accession>
<dbReference type="SUPFAM" id="SSF46689">
    <property type="entry name" value="Homeodomain-like"/>
    <property type="match status" value="1"/>
</dbReference>
<feature type="domain" description="Myb-like" evidence="3">
    <location>
        <begin position="87"/>
        <end position="123"/>
    </location>
</feature>
<keyword evidence="5" id="KW-1185">Reference proteome</keyword>
<dbReference type="InterPro" id="IPR009057">
    <property type="entry name" value="Homeodomain-like_sf"/>
</dbReference>
<dbReference type="GO" id="GO:0010597">
    <property type="term" value="P:green leaf volatile biosynthetic process"/>
    <property type="evidence" value="ECO:0007669"/>
    <property type="project" value="UniProtKB-ARBA"/>
</dbReference>
<dbReference type="GO" id="GO:0006355">
    <property type="term" value="P:regulation of DNA-templated transcription"/>
    <property type="evidence" value="ECO:0007669"/>
    <property type="project" value="UniProtKB-ARBA"/>
</dbReference>
<dbReference type="InterPro" id="IPR001005">
    <property type="entry name" value="SANT/Myb"/>
</dbReference>
<name>A0AAV9K541_9SOLN</name>
<dbReference type="Proteomes" id="UP001311915">
    <property type="component" value="Unassembled WGS sequence"/>
</dbReference>
<dbReference type="EMBL" id="JAWPEI010000012">
    <property type="protein sequence ID" value="KAK4708288.1"/>
    <property type="molecule type" value="Genomic_DNA"/>
</dbReference>
<dbReference type="AlphaFoldDB" id="A0AAV9K541"/>
<feature type="compositionally biased region" description="Polar residues" evidence="2">
    <location>
        <begin position="146"/>
        <end position="158"/>
    </location>
</feature>
<evidence type="ECO:0000259" key="3">
    <source>
        <dbReference type="Pfam" id="PF00249"/>
    </source>
</evidence>
<dbReference type="GO" id="GO:0009751">
    <property type="term" value="P:response to salicylic acid"/>
    <property type="evidence" value="ECO:0007669"/>
    <property type="project" value="TreeGrafter"/>
</dbReference>